<reference evidence="2 3" key="1">
    <citation type="submission" date="2019-09" db="EMBL/GenBank/DDBJ databases">
        <title>Bird 10,000 Genomes (B10K) Project - Family phase.</title>
        <authorList>
            <person name="Zhang G."/>
        </authorList>
    </citation>
    <scope>NUCLEOTIDE SEQUENCE [LARGE SCALE GENOMIC DNA]</scope>
    <source>
        <strain evidence="2">B10K-DU-002-51</strain>
        <tissue evidence="2">Muscle</tissue>
    </source>
</reference>
<feature type="compositionally biased region" description="Polar residues" evidence="1">
    <location>
        <begin position="214"/>
        <end position="226"/>
    </location>
</feature>
<feature type="region of interest" description="Disordered" evidence="1">
    <location>
        <begin position="608"/>
        <end position="643"/>
    </location>
</feature>
<feature type="region of interest" description="Disordered" evidence="1">
    <location>
        <begin position="335"/>
        <end position="355"/>
    </location>
</feature>
<proteinExistence type="predicted"/>
<comment type="caution">
    <text evidence="2">The sequence shown here is derived from an EMBL/GenBank/DDBJ whole genome shotgun (WGS) entry which is preliminary data.</text>
</comment>
<protein>
    <submittedName>
        <fullName evidence="2">CC157 protein</fullName>
    </submittedName>
</protein>
<dbReference type="PANTHER" id="PTHR43696:SF9">
    <property type="entry name" value="COILED-COIL DOMAIN-CONTAINING PROTEIN 157"/>
    <property type="match status" value="1"/>
</dbReference>
<keyword evidence="3" id="KW-1185">Reference proteome</keyword>
<feature type="region of interest" description="Disordered" evidence="1">
    <location>
        <begin position="461"/>
        <end position="493"/>
    </location>
</feature>
<dbReference type="AlphaFoldDB" id="A0A7L4D7V6"/>
<name>A0A7L4D7V6_9AVES</name>
<evidence type="ECO:0000313" key="2">
    <source>
        <dbReference type="EMBL" id="NXW58565.1"/>
    </source>
</evidence>
<feature type="region of interest" description="Disordered" evidence="1">
    <location>
        <begin position="180"/>
        <end position="232"/>
    </location>
</feature>
<evidence type="ECO:0000313" key="3">
    <source>
        <dbReference type="Proteomes" id="UP000541249"/>
    </source>
</evidence>
<dbReference type="PANTHER" id="PTHR43696">
    <property type="entry name" value="COILED-COIL DOMAIN-CONTAINING PROTEIN 157"/>
    <property type="match status" value="1"/>
</dbReference>
<dbReference type="OrthoDB" id="10051906at2759"/>
<evidence type="ECO:0000256" key="1">
    <source>
        <dbReference type="SAM" id="MobiDB-lite"/>
    </source>
</evidence>
<feature type="compositionally biased region" description="Low complexity" evidence="1">
    <location>
        <begin position="193"/>
        <end position="205"/>
    </location>
</feature>
<gene>
    <name evidence="2" type="primary">Ccdc157</name>
    <name evidence="2" type="ORF">EURGUL_R00282</name>
</gene>
<feature type="region of interest" description="Disordered" evidence="1">
    <location>
        <begin position="147"/>
        <end position="166"/>
    </location>
</feature>
<dbReference type="EMBL" id="VZZY01010462">
    <property type="protein sequence ID" value="NXW58565.1"/>
    <property type="molecule type" value="Genomic_DNA"/>
</dbReference>
<organism evidence="2 3">
    <name type="scientific">Eurystomus gularis</name>
    <dbReference type="NCBI Taxonomy" id="325343"/>
    <lineage>
        <taxon>Eukaryota</taxon>
        <taxon>Metazoa</taxon>
        <taxon>Chordata</taxon>
        <taxon>Craniata</taxon>
        <taxon>Vertebrata</taxon>
        <taxon>Euteleostomi</taxon>
        <taxon>Archelosauria</taxon>
        <taxon>Archosauria</taxon>
        <taxon>Dinosauria</taxon>
        <taxon>Saurischia</taxon>
        <taxon>Theropoda</taxon>
        <taxon>Coelurosauria</taxon>
        <taxon>Aves</taxon>
        <taxon>Neognathae</taxon>
        <taxon>Neoaves</taxon>
        <taxon>Telluraves</taxon>
        <taxon>Coraciimorphae</taxon>
        <taxon>Coraciiformes</taxon>
        <taxon>Coraciidae</taxon>
        <taxon>Eurystomus</taxon>
    </lineage>
</organism>
<dbReference type="InterPro" id="IPR029681">
    <property type="entry name" value="CCDC157"/>
</dbReference>
<feature type="non-terminal residue" evidence="2">
    <location>
        <position position="643"/>
    </location>
</feature>
<feature type="non-terminal residue" evidence="2">
    <location>
        <position position="1"/>
    </location>
</feature>
<accession>A0A7L4D7V6</accession>
<sequence>MAHLLGHRGCMESLRADLRDLQAAIADVSSRAGAVRFPSWKFPDRVAWELDVPELLEHYSYTESDPEFTQHSHVVLLELLVDRLLLLLQSFTAYANNLVSEQAVPPAQAVGPSMSAGLTARRYWSSMLKLGAFYQKLLAEKKKPCKKELPPLQPAPQAGNLEKKSLRDRLPDIVKLPTAQAGAPSSSQFPPLNSCSPGSNTSGSSLPRAAHGTAESSRSIPTQATASPPGPCDTCASAQASLHKVGRAISSICQSQNIPSALDKFQAMQETTGRRTLSAMDMGYWASELSKDLSRISKHLQVLLQQVTPLKSKLEESEKQKQELQKQVEDLARSLQAERESQAQQRKAAEQSLAIKNKEHSAAVARLEQDRDALQREVSKRTLLEEVRTTMVDRRQVLELEEKVQQLNSQQESLGQELSTTTIELRVEKAKVASILQHQETLLDKQKLLLQHFDSLDQEHRELQNSLGEAEEDKAKLAEQLEESRQQSRQQLRAQQENISRLEEQARELKERERLLVFFPELHVPTKTQLESTGSLSEDMEQQLQANHIRISILEQENARLSSALAKLKVAAEQGMLKLVPQSQLWSQLGREDTRGAGRSAGWCSTAAGGTSAGTAPVGRQGLENPCSAPGPTRKPGSVWSPH</sequence>
<dbReference type="Proteomes" id="UP000541249">
    <property type="component" value="Unassembled WGS sequence"/>
</dbReference>
<feature type="compositionally biased region" description="Basic and acidic residues" evidence="1">
    <location>
        <begin position="473"/>
        <end position="486"/>
    </location>
</feature>